<reference evidence="1 2" key="1">
    <citation type="submission" date="2017-06" db="EMBL/GenBank/DDBJ databases">
        <title>Genome sequence of Bacillus sonorensis strain SRCM101395.</title>
        <authorList>
            <person name="Cho S.H."/>
        </authorList>
    </citation>
    <scope>NUCLEOTIDE SEQUENCE [LARGE SCALE GENOMIC DNA]</scope>
    <source>
        <strain evidence="1 2">SRCM101395</strain>
    </source>
</reference>
<proteinExistence type="predicted"/>
<name>A0ABN5AE60_9BACI</name>
<dbReference type="PANTHER" id="PTHR36842">
    <property type="entry name" value="PROTEIN TOLB HOMOLOG"/>
    <property type="match status" value="1"/>
</dbReference>
<evidence type="ECO:0008006" key="3">
    <source>
        <dbReference type="Google" id="ProtNLM"/>
    </source>
</evidence>
<dbReference type="Gene3D" id="2.120.10.30">
    <property type="entry name" value="TolB, C-terminal domain"/>
    <property type="match status" value="1"/>
</dbReference>
<evidence type="ECO:0000313" key="2">
    <source>
        <dbReference type="Proteomes" id="UP000196877"/>
    </source>
</evidence>
<dbReference type="InterPro" id="IPR011044">
    <property type="entry name" value="Quino_amine_DH_bsu"/>
</dbReference>
<dbReference type="Proteomes" id="UP000196877">
    <property type="component" value="Chromosome"/>
</dbReference>
<dbReference type="RefSeq" id="WP_006637309.1">
    <property type="nucleotide sequence ID" value="NZ_CABJEH010000007.1"/>
</dbReference>
<dbReference type="InterPro" id="IPR011042">
    <property type="entry name" value="6-blade_b-propeller_TolB-like"/>
</dbReference>
<protein>
    <recommendedName>
        <fullName evidence="3">Protein TolB</fullName>
    </recommendedName>
</protein>
<dbReference type="PANTHER" id="PTHR36842:SF1">
    <property type="entry name" value="PROTEIN TOLB"/>
    <property type="match status" value="1"/>
</dbReference>
<organism evidence="1 2">
    <name type="scientific">Bacillus sonorensis</name>
    <dbReference type="NCBI Taxonomy" id="119858"/>
    <lineage>
        <taxon>Bacteria</taxon>
        <taxon>Bacillati</taxon>
        <taxon>Bacillota</taxon>
        <taxon>Bacilli</taxon>
        <taxon>Bacillales</taxon>
        <taxon>Bacillaceae</taxon>
        <taxon>Bacillus</taxon>
    </lineage>
</organism>
<dbReference type="EMBL" id="CP021920">
    <property type="protein sequence ID" value="ASB87424.1"/>
    <property type="molecule type" value="Genomic_DNA"/>
</dbReference>
<gene>
    <name evidence="1" type="ORF">S101395_00870</name>
</gene>
<keyword evidence="2" id="KW-1185">Reference proteome</keyword>
<sequence length="339" mass="38485">MKKIMIILAAGIVLAAGVFAVFRFSGLKTEQKEAGSSDLLVSFTDQKLMTSYYENQKVLYKEKMTDYPAMALDRKHQILYYTNLDKSSGRRLIKLDLKTGKKTTLHSGDEYVDELTLSKDGSKLYMRYNLSAERNFHLASFDLKTKAFTAIYPKLNDKDETVSFYQYNQDKGQFVLLHYSEEEDYKKTDEANSKGVAPEPTNMRISLADEKQNQDIKTIAKFINDITISPNGKTAVFTATDEEGEKTAICKLDVETKEYKPIIKDGREFTLIDSAQPQFSKDGKKIFFLAEAKGAKLLKDETGNEAKVRTIFAYDTDTKKVSKEWEKPNGIINGFTVLN</sequence>
<accession>A0ABN5AE60</accession>
<dbReference type="GeneID" id="92851813"/>
<dbReference type="SUPFAM" id="SSF50969">
    <property type="entry name" value="YVTN repeat-like/Quinoprotein amine dehydrogenase"/>
    <property type="match status" value="1"/>
</dbReference>
<evidence type="ECO:0000313" key="1">
    <source>
        <dbReference type="EMBL" id="ASB87424.1"/>
    </source>
</evidence>